<dbReference type="EMBL" id="BTSY01000064">
    <property type="protein sequence ID" value="GMT37176.1"/>
    <property type="molecule type" value="Genomic_DNA"/>
</dbReference>
<proteinExistence type="predicted"/>
<accession>A0AAV5X1A5</accession>
<comment type="caution">
    <text evidence="2">The sequence shown here is derived from an EMBL/GenBank/DDBJ whole genome shotgun (WGS) entry which is preliminary data.</text>
</comment>
<dbReference type="Proteomes" id="UP001432322">
    <property type="component" value="Unassembled WGS sequence"/>
</dbReference>
<evidence type="ECO:0000313" key="2">
    <source>
        <dbReference type="EMBL" id="GMT37176.1"/>
    </source>
</evidence>
<feature type="non-terminal residue" evidence="2">
    <location>
        <position position="88"/>
    </location>
</feature>
<dbReference type="AlphaFoldDB" id="A0AAV5X1A5"/>
<keyword evidence="3" id="KW-1185">Reference proteome</keyword>
<reference evidence="2" key="1">
    <citation type="submission" date="2023-10" db="EMBL/GenBank/DDBJ databases">
        <title>Genome assembly of Pristionchus species.</title>
        <authorList>
            <person name="Yoshida K."/>
            <person name="Sommer R.J."/>
        </authorList>
    </citation>
    <scope>NUCLEOTIDE SEQUENCE</scope>
    <source>
        <strain evidence="2">RS5133</strain>
    </source>
</reference>
<protein>
    <submittedName>
        <fullName evidence="2">Uncharacterized protein</fullName>
    </submittedName>
</protein>
<gene>
    <name evidence="2" type="ORF">PFISCL1PPCAC_28473</name>
</gene>
<feature type="compositionally biased region" description="Low complexity" evidence="1">
    <location>
        <begin position="1"/>
        <end position="26"/>
    </location>
</feature>
<evidence type="ECO:0000256" key="1">
    <source>
        <dbReference type="SAM" id="MobiDB-lite"/>
    </source>
</evidence>
<organism evidence="2 3">
    <name type="scientific">Pristionchus fissidentatus</name>
    <dbReference type="NCBI Taxonomy" id="1538716"/>
    <lineage>
        <taxon>Eukaryota</taxon>
        <taxon>Metazoa</taxon>
        <taxon>Ecdysozoa</taxon>
        <taxon>Nematoda</taxon>
        <taxon>Chromadorea</taxon>
        <taxon>Rhabditida</taxon>
        <taxon>Rhabditina</taxon>
        <taxon>Diplogasteromorpha</taxon>
        <taxon>Diplogasteroidea</taxon>
        <taxon>Neodiplogasteridae</taxon>
        <taxon>Pristionchus</taxon>
    </lineage>
</organism>
<feature type="region of interest" description="Disordered" evidence="1">
    <location>
        <begin position="1"/>
        <end position="31"/>
    </location>
</feature>
<feature type="non-terminal residue" evidence="2">
    <location>
        <position position="1"/>
    </location>
</feature>
<evidence type="ECO:0000313" key="3">
    <source>
        <dbReference type="Proteomes" id="UP001432322"/>
    </source>
</evidence>
<name>A0AAV5X1A5_9BILA</name>
<sequence>SAGPSSFHSGSSRLPISPVESPSSPVRNEASKLKDSLISSISQSYLSRFQSPADLKESAAATSQSPRIPDALFEAAAAEAKRDTLALY</sequence>